<protein>
    <submittedName>
        <fullName evidence="3">Aryl-alcohol dehydrogenase-like predicted oxidoreductase</fullName>
    </submittedName>
</protein>
<dbReference type="GO" id="GO:0005737">
    <property type="term" value="C:cytoplasm"/>
    <property type="evidence" value="ECO:0007669"/>
    <property type="project" value="TreeGrafter"/>
</dbReference>
<dbReference type="InterPro" id="IPR050791">
    <property type="entry name" value="Aldo-Keto_reductase"/>
</dbReference>
<accession>A0A4R2QN52</accession>
<dbReference type="Gene3D" id="3.20.20.100">
    <property type="entry name" value="NADP-dependent oxidoreductase domain"/>
    <property type="match status" value="1"/>
</dbReference>
<dbReference type="CDD" id="cd19088">
    <property type="entry name" value="AKR_AKR13B1"/>
    <property type="match status" value="1"/>
</dbReference>
<dbReference type="EMBL" id="SLXQ01000007">
    <property type="protein sequence ID" value="TCP50990.1"/>
    <property type="molecule type" value="Genomic_DNA"/>
</dbReference>
<dbReference type="GO" id="GO:0016491">
    <property type="term" value="F:oxidoreductase activity"/>
    <property type="evidence" value="ECO:0007669"/>
    <property type="project" value="UniProtKB-KW"/>
</dbReference>
<dbReference type="SUPFAM" id="SSF51430">
    <property type="entry name" value="NAD(P)-linked oxidoreductase"/>
    <property type="match status" value="1"/>
</dbReference>
<reference evidence="3 4" key="1">
    <citation type="submission" date="2019-03" db="EMBL/GenBank/DDBJ databases">
        <title>Genomic Encyclopedia of Type Strains, Phase IV (KMG-IV): sequencing the most valuable type-strain genomes for metagenomic binning, comparative biology and taxonomic classification.</title>
        <authorList>
            <person name="Goeker M."/>
        </authorList>
    </citation>
    <scope>NUCLEOTIDE SEQUENCE [LARGE SCALE GENOMIC DNA]</scope>
    <source>
        <strain evidence="3 4">DSM 45765</strain>
    </source>
</reference>
<evidence type="ECO:0000313" key="3">
    <source>
        <dbReference type="EMBL" id="TCP50990.1"/>
    </source>
</evidence>
<dbReference type="PANTHER" id="PTHR43625:SF40">
    <property type="entry name" value="ALDO-KETO REDUCTASE YAKC [NADP(+)]"/>
    <property type="match status" value="1"/>
</dbReference>
<dbReference type="RefSeq" id="WP_243659030.1">
    <property type="nucleotide sequence ID" value="NZ_SLXQ01000007.1"/>
</dbReference>
<name>A0A4R2QN52_9PSEU</name>
<comment type="caution">
    <text evidence="3">The sequence shown here is derived from an EMBL/GenBank/DDBJ whole genome shotgun (WGS) entry which is preliminary data.</text>
</comment>
<dbReference type="InterPro" id="IPR036812">
    <property type="entry name" value="NAD(P)_OxRdtase_dom_sf"/>
</dbReference>
<dbReference type="AlphaFoldDB" id="A0A4R2QN52"/>
<organism evidence="3 4">
    <name type="scientific">Tamaricihabitans halophyticus</name>
    <dbReference type="NCBI Taxonomy" id="1262583"/>
    <lineage>
        <taxon>Bacteria</taxon>
        <taxon>Bacillati</taxon>
        <taxon>Actinomycetota</taxon>
        <taxon>Actinomycetes</taxon>
        <taxon>Pseudonocardiales</taxon>
        <taxon>Pseudonocardiaceae</taxon>
        <taxon>Tamaricihabitans</taxon>
    </lineage>
</organism>
<dbReference type="Pfam" id="PF00248">
    <property type="entry name" value="Aldo_ket_red"/>
    <property type="match status" value="1"/>
</dbReference>
<evidence type="ECO:0000313" key="4">
    <source>
        <dbReference type="Proteomes" id="UP000294911"/>
    </source>
</evidence>
<proteinExistence type="predicted"/>
<dbReference type="InterPro" id="IPR023210">
    <property type="entry name" value="NADP_OxRdtase_dom"/>
</dbReference>
<gene>
    <name evidence="3" type="ORF">EV191_107254</name>
</gene>
<dbReference type="Proteomes" id="UP000294911">
    <property type="component" value="Unassembled WGS sequence"/>
</dbReference>
<dbReference type="InterPro" id="IPR020471">
    <property type="entry name" value="AKR"/>
</dbReference>
<evidence type="ECO:0000259" key="2">
    <source>
        <dbReference type="Pfam" id="PF00248"/>
    </source>
</evidence>
<sequence length="281" mass="30783">MHIEPMARPARTHLIGGELNVNRLGFGAMRLTGWRRPADPAPSIAVARRAVELGVNFIDTADSYALGANEELLAEALYPYPADLVIATKAGQSRPSEPEWRPLGRPEYLKQQAELSLRRLRVERIDLFQLHRIDPLVPLADQLGALAELRDAGKIRHIGLSEVSLAQLDEARTIVEIASVQNLYNVSDRRHEEVLDRCAETGIAFVPWLPIARGEHARDTGPLGEVASELGVTPARVALAWLLYRSPVMVPIPGTSSAAHLEDNVAAAELELTAAQYARLA</sequence>
<keyword evidence="1" id="KW-0560">Oxidoreductase</keyword>
<keyword evidence="4" id="KW-1185">Reference proteome</keyword>
<evidence type="ECO:0000256" key="1">
    <source>
        <dbReference type="ARBA" id="ARBA00023002"/>
    </source>
</evidence>
<dbReference type="PANTHER" id="PTHR43625">
    <property type="entry name" value="AFLATOXIN B1 ALDEHYDE REDUCTASE"/>
    <property type="match status" value="1"/>
</dbReference>
<feature type="domain" description="NADP-dependent oxidoreductase" evidence="2">
    <location>
        <begin position="23"/>
        <end position="280"/>
    </location>
</feature>
<dbReference type="PRINTS" id="PR00069">
    <property type="entry name" value="ALDKETRDTASE"/>
</dbReference>